<dbReference type="STRING" id="1138822.PL11_006130"/>
<dbReference type="Gene3D" id="3.30.460.20">
    <property type="entry name" value="CorA soluble domain-like"/>
    <property type="match status" value="1"/>
</dbReference>
<gene>
    <name evidence="7" type="ORF">NBRC111893_1497</name>
</gene>
<dbReference type="OrthoDB" id="9803416at2"/>
<evidence type="ECO:0000256" key="3">
    <source>
        <dbReference type="ARBA" id="ARBA00022692"/>
    </source>
</evidence>
<evidence type="ECO:0000313" key="7">
    <source>
        <dbReference type="EMBL" id="GAY73351.1"/>
    </source>
</evidence>
<dbReference type="InterPro" id="IPR045861">
    <property type="entry name" value="CorA_cytoplasmic_dom"/>
</dbReference>
<organism evidence="7 8">
    <name type="scientific">Lentilactobacillus kosonis</name>
    <dbReference type="NCBI Taxonomy" id="2810561"/>
    <lineage>
        <taxon>Bacteria</taxon>
        <taxon>Bacillati</taxon>
        <taxon>Bacillota</taxon>
        <taxon>Bacilli</taxon>
        <taxon>Lactobacillales</taxon>
        <taxon>Lactobacillaceae</taxon>
        <taxon>Lentilactobacillus</taxon>
    </lineage>
</organism>
<dbReference type="PANTHER" id="PTHR47891">
    <property type="entry name" value="TRANSPORTER-RELATED"/>
    <property type="match status" value="1"/>
</dbReference>
<keyword evidence="4 6" id="KW-1133">Transmembrane helix</keyword>
<comment type="similarity">
    <text evidence="2">Belongs to the CorA metal ion transporter (MIT) (TC 1.A.35) family.</text>
</comment>
<evidence type="ECO:0000256" key="1">
    <source>
        <dbReference type="ARBA" id="ARBA00004141"/>
    </source>
</evidence>
<dbReference type="Proteomes" id="UP000286974">
    <property type="component" value="Unassembled WGS sequence"/>
</dbReference>
<evidence type="ECO:0000313" key="8">
    <source>
        <dbReference type="Proteomes" id="UP000286974"/>
    </source>
</evidence>
<comment type="caution">
    <text evidence="7">The sequence shown here is derived from an EMBL/GenBank/DDBJ whole genome shotgun (WGS) entry which is preliminary data.</text>
</comment>
<dbReference type="AlphaFoldDB" id="A0A401FMB1"/>
<dbReference type="InterPro" id="IPR045863">
    <property type="entry name" value="CorA_TM1_TM2"/>
</dbReference>
<feature type="transmembrane region" description="Helical" evidence="6">
    <location>
        <begin position="245"/>
        <end position="263"/>
    </location>
</feature>
<evidence type="ECO:0000256" key="4">
    <source>
        <dbReference type="ARBA" id="ARBA00022989"/>
    </source>
</evidence>
<dbReference type="PANTHER" id="PTHR47891:SF1">
    <property type="entry name" value="CORA-MAGNESIUM AND COBALT TRANSPORTER"/>
    <property type="match status" value="1"/>
</dbReference>
<dbReference type="SUPFAM" id="SSF144083">
    <property type="entry name" value="Magnesium transport protein CorA, transmembrane region"/>
    <property type="match status" value="1"/>
</dbReference>
<evidence type="ECO:0000256" key="6">
    <source>
        <dbReference type="SAM" id="Phobius"/>
    </source>
</evidence>
<dbReference type="Gene3D" id="1.20.58.340">
    <property type="entry name" value="Magnesium transport protein CorA, transmembrane region"/>
    <property type="match status" value="1"/>
</dbReference>
<sequence>MIRFDNLSENCELIDVVDPDDEEKQHLKNSYGVTDEHLGYAYDYDERARMEYDEDANLMTIIYDTVMDSSDRNPELDPTAPVMFLFNRSKLIVFTSSNTHFITDRIKTIKKIQPEDEPLDVVLRAMYMLSGSYFNVIHKIDTSRQRLQKSLKKRVNKSSITQLTGLQTQLVYYLTSLRSNTSLLTDLQHSKEMRASDDQLEMIEDDVIELQQGLEMANMASDVISHVADAYKSVLDTDLNNTMKLLTIYSILLALPQLVFGFYGQTLSYRLFQADG</sequence>
<evidence type="ECO:0000256" key="2">
    <source>
        <dbReference type="ARBA" id="ARBA00009765"/>
    </source>
</evidence>
<protein>
    <submittedName>
        <fullName evidence="7">Magnesium and cobalt transport protein CorA</fullName>
    </submittedName>
</protein>
<dbReference type="CDD" id="cd12827">
    <property type="entry name" value="EcCorA_ZntB-like_u2"/>
    <property type="match status" value="1"/>
</dbReference>
<dbReference type="Pfam" id="PF01544">
    <property type="entry name" value="CorA"/>
    <property type="match status" value="1"/>
</dbReference>
<accession>A0A401FMB1</accession>
<keyword evidence="3 6" id="KW-0812">Transmembrane</keyword>
<dbReference type="GO" id="GO:0016020">
    <property type="term" value="C:membrane"/>
    <property type="evidence" value="ECO:0007669"/>
    <property type="project" value="UniProtKB-SubCell"/>
</dbReference>
<reference evidence="7 8" key="1">
    <citation type="submission" date="2017-11" db="EMBL/GenBank/DDBJ databases">
        <title>Draft Genome Sequence of Lactobacillus curieae NBRC 111893 isolated from Koso, a Japanese sugar-Vegetable Fermented Beverage.</title>
        <authorList>
            <person name="Chiou T.Y."/>
            <person name="Oshima K."/>
            <person name="Suda W."/>
            <person name="Hattori M."/>
            <person name="Takahashi T."/>
        </authorList>
    </citation>
    <scope>NUCLEOTIDE SEQUENCE [LARGE SCALE GENOMIC DNA]</scope>
    <source>
        <strain evidence="7 8">NBRC111893</strain>
    </source>
</reference>
<keyword evidence="8" id="KW-1185">Reference proteome</keyword>
<comment type="subcellular location">
    <subcellularLocation>
        <location evidence="1">Membrane</location>
        <topology evidence="1">Multi-pass membrane protein</topology>
    </subcellularLocation>
</comment>
<proteinExistence type="inferred from homology"/>
<dbReference type="RefSeq" id="WP_160114453.1">
    <property type="nucleotide sequence ID" value="NZ_BEXA01000003.1"/>
</dbReference>
<evidence type="ECO:0000256" key="5">
    <source>
        <dbReference type="ARBA" id="ARBA00023136"/>
    </source>
</evidence>
<keyword evidence="5 6" id="KW-0472">Membrane</keyword>
<name>A0A401FMB1_9LACO</name>
<dbReference type="EMBL" id="BEXA01000003">
    <property type="protein sequence ID" value="GAY73351.1"/>
    <property type="molecule type" value="Genomic_DNA"/>
</dbReference>
<dbReference type="GO" id="GO:0046873">
    <property type="term" value="F:metal ion transmembrane transporter activity"/>
    <property type="evidence" value="ECO:0007669"/>
    <property type="project" value="InterPro"/>
</dbReference>
<dbReference type="InterPro" id="IPR002523">
    <property type="entry name" value="MgTranspt_CorA/ZnTranspt_ZntB"/>
</dbReference>
<dbReference type="InterPro" id="IPR047199">
    <property type="entry name" value="CorA-like"/>
</dbReference>
<dbReference type="SUPFAM" id="SSF143865">
    <property type="entry name" value="CorA soluble domain-like"/>
    <property type="match status" value="1"/>
</dbReference>